<feature type="compositionally biased region" description="Polar residues" evidence="1">
    <location>
        <begin position="215"/>
        <end position="224"/>
    </location>
</feature>
<evidence type="ECO:0000313" key="3">
    <source>
        <dbReference type="EMBL" id="CAK9234084.1"/>
    </source>
</evidence>
<feature type="region of interest" description="Disordered" evidence="1">
    <location>
        <begin position="215"/>
        <end position="258"/>
    </location>
</feature>
<dbReference type="EMBL" id="OZ019900">
    <property type="protein sequence ID" value="CAK9234084.1"/>
    <property type="molecule type" value="Genomic_DNA"/>
</dbReference>
<dbReference type="Gene3D" id="2.60.40.10">
    <property type="entry name" value="Immunoglobulins"/>
    <property type="match status" value="1"/>
</dbReference>
<dbReference type="PROSITE" id="PS51166">
    <property type="entry name" value="CBM20"/>
    <property type="match status" value="1"/>
</dbReference>
<dbReference type="Pfam" id="PF00686">
    <property type="entry name" value="CBM_20"/>
    <property type="match status" value="1"/>
</dbReference>
<dbReference type="PANTHER" id="PTHR15048">
    <property type="entry name" value="STARCH-BINDING DOMAIN-CONTAINING PROTEIN 1"/>
    <property type="match status" value="1"/>
</dbReference>
<sequence length="378" mass="41168">MQAFVAAAGLRGFFCSPRASVVEHQKSRVCLNKVQSLEARYWREGGGGRSGAEDGRGDVCIRSTSGRSWHGLSANSPSLRFRRQASSQEGEVVQELLVSSEAANIPDEDATAAEAVAEESPDTVPTTKVKFQLHRECHFGEQYNVVGGDPQFGDWDPDAAIPLAWSKDHVWTGEIDVPCGKTIEFKYILKGKEGEVKWQPGANLVLETDMESTTLSITQPWDSSLTEDRNPDEVEEGEASTTTGQKEEKEEVSSPGDAFNDMIVSGTLSALNAGLKTVTALDERIGAILPLDEHNGEEEHENNTVAQDNTRSIDKAPTAHEIPVISATLSAAAEEVHGNGSLSASTKQDSGITCKEEKLPVRLNPFQKDLEWLRKNFF</sequence>
<dbReference type="InterPro" id="IPR013784">
    <property type="entry name" value="Carb-bd-like_fold"/>
</dbReference>
<keyword evidence="4" id="KW-1185">Reference proteome</keyword>
<proteinExistence type="predicted"/>
<dbReference type="InterPro" id="IPR002044">
    <property type="entry name" value="CBM20"/>
</dbReference>
<reference evidence="3" key="1">
    <citation type="submission" date="2024-02" db="EMBL/GenBank/DDBJ databases">
        <authorList>
            <consortium name="ELIXIR-Norway"/>
            <consortium name="Elixir Norway"/>
        </authorList>
    </citation>
    <scope>NUCLEOTIDE SEQUENCE</scope>
</reference>
<accession>A0ABP0UZL4</accession>
<organism evidence="3 4">
    <name type="scientific">Sphagnum troendelagicum</name>
    <dbReference type="NCBI Taxonomy" id="128251"/>
    <lineage>
        <taxon>Eukaryota</taxon>
        <taxon>Viridiplantae</taxon>
        <taxon>Streptophyta</taxon>
        <taxon>Embryophyta</taxon>
        <taxon>Bryophyta</taxon>
        <taxon>Sphagnophytina</taxon>
        <taxon>Sphagnopsida</taxon>
        <taxon>Sphagnales</taxon>
        <taxon>Sphagnaceae</taxon>
        <taxon>Sphagnum</taxon>
    </lineage>
</organism>
<protein>
    <recommendedName>
        <fullName evidence="2">CBM20 domain-containing protein</fullName>
    </recommendedName>
</protein>
<evidence type="ECO:0000256" key="1">
    <source>
        <dbReference type="SAM" id="MobiDB-lite"/>
    </source>
</evidence>
<evidence type="ECO:0000313" key="4">
    <source>
        <dbReference type="Proteomes" id="UP001497512"/>
    </source>
</evidence>
<dbReference type="PANTHER" id="PTHR15048:SF0">
    <property type="entry name" value="STARCH-BINDING DOMAIN-CONTAINING PROTEIN 1"/>
    <property type="match status" value="1"/>
</dbReference>
<dbReference type="Proteomes" id="UP001497512">
    <property type="component" value="Chromosome 8"/>
</dbReference>
<feature type="domain" description="CBM20" evidence="2">
    <location>
        <begin position="121"/>
        <end position="223"/>
    </location>
</feature>
<gene>
    <name evidence="3" type="ORF">CSSPTR1EN2_LOCUS21997</name>
</gene>
<dbReference type="SUPFAM" id="SSF49452">
    <property type="entry name" value="Starch-binding domain-like"/>
    <property type="match status" value="1"/>
</dbReference>
<dbReference type="CDD" id="cd05467">
    <property type="entry name" value="CBM20"/>
    <property type="match status" value="1"/>
</dbReference>
<dbReference type="SMART" id="SM01065">
    <property type="entry name" value="CBM_2"/>
    <property type="match status" value="1"/>
</dbReference>
<dbReference type="InterPro" id="IPR013783">
    <property type="entry name" value="Ig-like_fold"/>
</dbReference>
<name>A0ABP0UZL4_9BRYO</name>
<evidence type="ECO:0000259" key="2">
    <source>
        <dbReference type="PROSITE" id="PS51166"/>
    </source>
</evidence>